<accession>A0ABM1A0S6</accession>
<dbReference type="InterPro" id="IPR009097">
    <property type="entry name" value="Cyclic_Pdiesterase"/>
</dbReference>
<gene>
    <name evidence="4" type="primary">LOC101844999</name>
</gene>
<dbReference type="PANTHER" id="PTHR15934:SF2">
    <property type="entry name" value="A-KINASE ANCHOR PROTEIN 7-LIKE PHOSPHOESTERASE DOMAIN-CONTAINING PROTEIN"/>
    <property type="match status" value="1"/>
</dbReference>
<dbReference type="Pfam" id="PF10469">
    <property type="entry name" value="AKAP7_NLS"/>
    <property type="match status" value="1"/>
</dbReference>
<dbReference type="SUPFAM" id="SSF55144">
    <property type="entry name" value="LigT-like"/>
    <property type="match status" value="1"/>
</dbReference>
<dbReference type="InterPro" id="IPR052641">
    <property type="entry name" value="AKAP7_isoform_gamma"/>
</dbReference>
<sequence>MQGLLTVSSTKVSRTLINLLCLLSSQHVRQKVKNSVVIEKAVAVADDYEEITGADIHFRDNFHQCLTTKCFLSRVISRDTFYGQRREEDTEWVGLIEPLEESIIQGYVSGSCPAFTFKMSELIQKRESYFSKFFSDGKQHVLPLQVLCHLKQCIQENSHAVVNQVNNAAEISAKSETGFVTEIAFPDLDIDSVSCSGSPDVGKGEKSQKKKKKKRRRNISVSEEGTRLREASGKRRWKNSSQSPEEGDSKGGRKTRPNYFVAVQVSDPQISDVAKKIKKGIQDAATVDYDAAFIGTEKFHITLMVMHLANEEEVQRAAESLDQCVPAVKTLLSGQALALEFEGLSAFSGGRVLYACLNESEGFTQLHQIAEEVTKQMEERGIVSTDCRAWQPHMTLMKFQGDKRLLRQGIKRVDPLLYEPYKDITFGTQVVRSLQLCQMEKKREDGYYFVDHETVFAPKG</sequence>
<organism evidence="3 4">
    <name type="scientific">Aplysia californica</name>
    <name type="common">California sea hare</name>
    <dbReference type="NCBI Taxonomy" id="6500"/>
    <lineage>
        <taxon>Eukaryota</taxon>
        <taxon>Metazoa</taxon>
        <taxon>Spiralia</taxon>
        <taxon>Lophotrochozoa</taxon>
        <taxon>Mollusca</taxon>
        <taxon>Gastropoda</taxon>
        <taxon>Heterobranchia</taxon>
        <taxon>Euthyneura</taxon>
        <taxon>Tectipleura</taxon>
        <taxon>Aplysiida</taxon>
        <taxon>Aplysioidea</taxon>
        <taxon>Aplysiidae</taxon>
        <taxon>Aplysia</taxon>
    </lineage>
</organism>
<dbReference type="InterPro" id="IPR019510">
    <property type="entry name" value="AKAP7-like_phosphoesterase"/>
</dbReference>
<name>A0ABM1A0S6_APLCA</name>
<proteinExistence type="predicted"/>
<feature type="domain" description="A-kinase anchor protein 7-like phosphoesterase" evidence="2">
    <location>
        <begin position="257"/>
        <end position="450"/>
    </location>
</feature>
<dbReference type="RefSeq" id="XP_012938491.1">
    <property type="nucleotide sequence ID" value="XM_013083037.2"/>
</dbReference>
<dbReference type="GeneID" id="101844999"/>
<feature type="compositionally biased region" description="Basic residues" evidence="1">
    <location>
        <begin position="208"/>
        <end position="218"/>
    </location>
</feature>
<dbReference type="Gene3D" id="3.90.1140.10">
    <property type="entry name" value="Cyclic phosphodiesterase"/>
    <property type="match status" value="1"/>
</dbReference>
<evidence type="ECO:0000313" key="3">
    <source>
        <dbReference type="Proteomes" id="UP000694888"/>
    </source>
</evidence>
<evidence type="ECO:0000259" key="2">
    <source>
        <dbReference type="Pfam" id="PF10469"/>
    </source>
</evidence>
<protein>
    <submittedName>
        <fullName evidence="4">A-kinase anchor protein 7 isoform X1</fullName>
    </submittedName>
</protein>
<evidence type="ECO:0000313" key="4">
    <source>
        <dbReference type="RefSeq" id="XP_012938491.1"/>
    </source>
</evidence>
<reference evidence="4" key="1">
    <citation type="submission" date="2025-08" db="UniProtKB">
        <authorList>
            <consortium name="RefSeq"/>
        </authorList>
    </citation>
    <scope>IDENTIFICATION</scope>
</reference>
<feature type="region of interest" description="Disordered" evidence="1">
    <location>
        <begin position="196"/>
        <end position="257"/>
    </location>
</feature>
<dbReference type="Proteomes" id="UP000694888">
    <property type="component" value="Unplaced"/>
</dbReference>
<evidence type="ECO:0000256" key="1">
    <source>
        <dbReference type="SAM" id="MobiDB-lite"/>
    </source>
</evidence>
<feature type="compositionally biased region" description="Basic and acidic residues" evidence="1">
    <location>
        <begin position="224"/>
        <end position="233"/>
    </location>
</feature>
<keyword evidence="3" id="KW-1185">Reference proteome</keyword>
<dbReference type="PANTHER" id="PTHR15934">
    <property type="entry name" value="RNA 2',3'-CYCLIC PHOSPHODIESTERASE"/>
    <property type="match status" value="1"/>
</dbReference>